<evidence type="ECO:0000259" key="2">
    <source>
        <dbReference type="PROSITE" id="PS50017"/>
    </source>
</evidence>
<accession>A0ABD3W1U3</accession>
<protein>
    <recommendedName>
        <fullName evidence="2">Death domain-containing protein</fullName>
    </recommendedName>
</protein>
<dbReference type="Pfam" id="PF13676">
    <property type="entry name" value="TIR_2"/>
    <property type="match status" value="2"/>
</dbReference>
<dbReference type="Gene3D" id="3.40.50.10140">
    <property type="entry name" value="Toll/interleukin-1 receptor homology (TIR) domain"/>
    <property type="match status" value="2"/>
</dbReference>
<dbReference type="SUPFAM" id="SSF52200">
    <property type="entry name" value="Toll/Interleukin receptor TIR domain"/>
    <property type="match status" value="2"/>
</dbReference>
<dbReference type="SMART" id="SM00005">
    <property type="entry name" value="DEATH"/>
    <property type="match status" value="1"/>
</dbReference>
<dbReference type="SUPFAM" id="SSF48371">
    <property type="entry name" value="ARM repeat"/>
    <property type="match status" value="1"/>
</dbReference>
<dbReference type="AlphaFoldDB" id="A0ABD3W1U3"/>
<dbReference type="InterPro" id="IPR016024">
    <property type="entry name" value="ARM-type_fold"/>
</dbReference>
<proteinExistence type="predicted"/>
<dbReference type="InterPro" id="IPR000488">
    <property type="entry name" value="Death_dom"/>
</dbReference>
<dbReference type="PROSITE" id="PS50017">
    <property type="entry name" value="DEATH_DOMAIN"/>
    <property type="match status" value="1"/>
</dbReference>
<evidence type="ECO:0000313" key="4">
    <source>
        <dbReference type="Proteomes" id="UP001634394"/>
    </source>
</evidence>
<dbReference type="Gene3D" id="1.10.533.10">
    <property type="entry name" value="Death Domain, Fas"/>
    <property type="match status" value="1"/>
</dbReference>
<organism evidence="3 4">
    <name type="scientific">Sinanodonta woodiana</name>
    <name type="common">Chinese pond mussel</name>
    <name type="synonym">Anodonta woodiana</name>
    <dbReference type="NCBI Taxonomy" id="1069815"/>
    <lineage>
        <taxon>Eukaryota</taxon>
        <taxon>Metazoa</taxon>
        <taxon>Spiralia</taxon>
        <taxon>Lophotrochozoa</taxon>
        <taxon>Mollusca</taxon>
        <taxon>Bivalvia</taxon>
        <taxon>Autobranchia</taxon>
        <taxon>Heteroconchia</taxon>
        <taxon>Palaeoheterodonta</taxon>
        <taxon>Unionida</taxon>
        <taxon>Unionoidea</taxon>
        <taxon>Unionidae</taxon>
        <taxon>Unioninae</taxon>
        <taxon>Sinanodonta</taxon>
    </lineage>
</organism>
<dbReference type="InterPro" id="IPR000157">
    <property type="entry name" value="TIR_dom"/>
</dbReference>
<gene>
    <name evidence="3" type="ORF">ACJMK2_044565</name>
</gene>
<dbReference type="PANTHER" id="PTHR47508:SF1">
    <property type="entry name" value="NON-SPECIFIC SERINE_THREONINE PROTEIN KINASE"/>
    <property type="match status" value="1"/>
</dbReference>
<dbReference type="InterPro" id="IPR011029">
    <property type="entry name" value="DEATH-like_dom_sf"/>
</dbReference>
<dbReference type="SUPFAM" id="SSF47986">
    <property type="entry name" value="DEATH domain"/>
    <property type="match status" value="1"/>
</dbReference>
<keyword evidence="4" id="KW-1185">Reference proteome</keyword>
<dbReference type="Pfam" id="PF00531">
    <property type="entry name" value="Death"/>
    <property type="match status" value="1"/>
</dbReference>
<feature type="compositionally biased region" description="Basic and acidic residues" evidence="1">
    <location>
        <begin position="1199"/>
        <end position="1270"/>
    </location>
</feature>
<feature type="domain" description="Death" evidence="2">
    <location>
        <begin position="752"/>
        <end position="817"/>
    </location>
</feature>
<comment type="caution">
    <text evidence="3">The sequence shown here is derived from an EMBL/GenBank/DDBJ whole genome shotgun (WGS) entry which is preliminary data.</text>
</comment>
<evidence type="ECO:0000256" key="1">
    <source>
        <dbReference type="SAM" id="MobiDB-lite"/>
    </source>
</evidence>
<dbReference type="PANTHER" id="PTHR47508">
    <property type="entry name" value="SAM DOMAIN-CONTAINING PROTEIN-RELATED"/>
    <property type="match status" value="1"/>
</dbReference>
<dbReference type="InterPro" id="IPR035897">
    <property type="entry name" value="Toll_tir_struct_dom_sf"/>
</dbReference>
<dbReference type="EMBL" id="JBJQND010000009">
    <property type="protein sequence ID" value="KAL3867356.1"/>
    <property type="molecule type" value="Genomic_DNA"/>
</dbReference>
<dbReference type="CDD" id="cd08311">
    <property type="entry name" value="Death_p75NR"/>
    <property type="match status" value="1"/>
</dbReference>
<feature type="compositionally biased region" description="Polar residues" evidence="1">
    <location>
        <begin position="1170"/>
        <end position="1182"/>
    </location>
</feature>
<feature type="region of interest" description="Disordered" evidence="1">
    <location>
        <begin position="1169"/>
        <end position="1279"/>
    </location>
</feature>
<sequence length="1279" mass="147591">MFYSKWAAGNDAMREEANDCLLDFWSGLFIIRPSSFHLEIHKVLIHSDFKEYFSKLKGDKLIRVVRTLKKEFHYDENIIPENTYWTVFDTEMQNLFRVYFSDEQYKEAQLEFLDLYFFYGKLIGELKSDLAVSNMQYLCSRMEYISEDRNPLKGINDVAVLRKYLGILHERMLGKNFVVGSKGEAWNRDALRLLIKSGLETGLVEDMLEELLAFFLEICKSNNCMKREEVMHVFQIPLFREMKIEKLKNPDKTFDCCAKAMIEVCQVKPVTSYSEPVIRECHDILLKFPNHFPLQDMESDKEESVKDTVSNYANFLQYLVECLRKSKLNSQVTPALIQCALHCLETEPVEKRDILDRAVVSDFFDFKGHPELIGEVFKRTEKVLRNPAFPYYQTYYHSSVVGMLQQALNVYKTATQIPEEYLKLIVSIGVHCLEGNVDTLLNPENNSTGTLFLIIYQGVFLRFIMMHDGSSSMSHLEPLMPHIFRLTREGEDIDMVSMAGFSIMTWVGMKAPQLLKDCVPDIMYFFLEKERSEMFSALNGMYKSNAEAINKYIPEMIRKLPQVSTACAGLILSLLMMITREQPQVLSTNDLKGLLDFYKTNFDSNQNNTLLYIFKNVVENNPSKWIEFFPTFIDDTVFTPDTLSTRCCLIVYTAAQSESRSEQAIDYLLKHINNPNYALVNAILSYLLLLGREHRAILVKRRPIIENLKATTVYPEIKSECENLINIMEGRSNAPKWSRDVSRLMNPTADTDWRLLANRLGYNADDIRGWATQNDPCMALLSEWYSTHKTSEATHGVLTALQEMNRLDVAIIVENAMKMAEDVVEDEEFDYPSPPPIFLSYQWGYQNEVKLLNQHLQKAGYECWMDIGQMGGGDKLFEKIDRGIRGAKVIICCVTDKYAQSPNCNREVNLSVNLGKPMIPLQMEKMEWPPKGSMGPIFSEYLFVRFFQRPGEETKDDRYWPIPKFQEMLMQLNYLRVLPNESNISPEYSKWWIPVTETIVIDKKKHTSSSGSKPQVNQDSGGQLAKVTSPEVFLSYQWGKQIQVMALYQRLTGLGFSCWMDIHQMGGGDSLYDKIDKGVRGCKVVVTCVTTKYSISANCRREVSLADALKKPIIPLLLENMSWPPDGPMSMVFTELLYINCFKDEDLHLKWEGPKFEELLSKIRAIVPDQEQQGTKQPAQESKVTEEKKEQGNSPNKQKVSEVKDLKNQEITEKEQDKREKGSENQVLYEKHRSEAKKKDYEVKEELQSPNKFEKGDLSKKQKTESDGQLKKSKSCQIL</sequence>
<reference evidence="3 4" key="1">
    <citation type="submission" date="2024-11" db="EMBL/GenBank/DDBJ databases">
        <title>Chromosome-level genome assembly of the freshwater bivalve Anodonta woodiana.</title>
        <authorList>
            <person name="Chen X."/>
        </authorList>
    </citation>
    <scope>NUCLEOTIDE SEQUENCE [LARGE SCALE GENOMIC DNA]</scope>
    <source>
        <strain evidence="3">MN2024</strain>
        <tissue evidence="3">Gills</tissue>
    </source>
</reference>
<name>A0ABD3W1U3_SINWO</name>
<dbReference type="Proteomes" id="UP001634394">
    <property type="component" value="Unassembled WGS sequence"/>
</dbReference>
<evidence type="ECO:0000313" key="3">
    <source>
        <dbReference type="EMBL" id="KAL3867356.1"/>
    </source>
</evidence>